<feature type="non-terminal residue" evidence="1">
    <location>
        <position position="198"/>
    </location>
</feature>
<proteinExistence type="predicted"/>
<protein>
    <submittedName>
        <fullName evidence="1">Uncharacterized protein</fullName>
    </submittedName>
</protein>
<organism evidence="1 2">
    <name type="scientific">Aphis glycines</name>
    <name type="common">Soybean aphid</name>
    <dbReference type="NCBI Taxonomy" id="307491"/>
    <lineage>
        <taxon>Eukaryota</taxon>
        <taxon>Metazoa</taxon>
        <taxon>Ecdysozoa</taxon>
        <taxon>Arthropoda</taxon>
        <taxon>Hexapoda</taxon>
        <taxon>Insecta</taxon>
        <taxon>Pterygota</taxon>
        <taxon>Neoptera</taxon>
        <taxon>Paraneoptera</taxon>
        <taxon>Hemiptera</taxon>
        <taxon>Sternorrhyncha</taxon>
        <taxon>Aphidomorpha</taxon>
        <taxon>Aphidoidea</taxon>
        <taxon>Aphididae</taxon>
        <taxon>Aphidini</taxon>
        <taxon>Aphis</taxon>
        <taxon>Aphis</taxon>
    </lineage>
</organism>
<accession>A0A6G0TG53</accession>
<reference evidence="1 2" key="1">
    <citation type="submission" date="2019-08" db="EMBL/GenBank/DDBJ databases">
        <title>The genome of the soybean aphid Biotype 1, its phylome, world population structure and adaptation to the North American continent.</title>
        <authorList>
            <person name="Giordano R."/>
            <person name="Donthu R.K."/>
            <person name="Hernandez A.G."/>
            <person name="Wright C.L."/>
            <person name="Zimin A.V."/>
        </authorList>
    </citation>
    <scope>NUCLEOTIDE SEQUENCE [LARGE SCALE GENOMIC DNA]</scope>
    <source>
        <tissue evidence="1">Whole aphids</tissue>
    </source>
</reference>
<sequence>MYSYNFLITIRITYEKVCIKFSSILTWPKIKYQSKQLVKFSIEQIFHLFVDYACLVMNLSISQFANEESIKHCECVLKMWPLIEFEVSKFRPIKCFQSSQFGQTSSLTLGFCSRGCNSDATSIAQIISAAFNCLTGRFLESNNLAKLKITVLHTVNMLLLKGGPSKSVDIFIMRSIIADVSRCFNNKSIKFPLSVTFS</sequence>
<evidence type="ECO:0000313" key="2">
    <source>
        <dbReference type="Proteomes" id="UP000475862"/>
    </source>
</evidence>
<name>A0A6G0TG53_APHGL</name>
<evidence type="ECO:0000313" key="1">
    <source>
        <dbReference type="EMBL" id="KAE9532310.1"/>
    </source>
</evidence>
<dbReference type="AlphaFoldDB" id="A0A6G0TG53"/>
<dbReference type="Proteomes" id="UP000475862">
    <property type="component" value="Unassembled WGS sequence"/>
</dbReference>
<comment type="caution">
    <text evidence="1">The sequence shown here is derived from an EMBL/GenBank/DDBJ whole genome shotgun (WGS) entry which is preliminary data.</text>
</comment>
<gene>
    <name evidence="1" type="ORF">AGLY_009933</name>
</gene>
<dbReference type="EMBL" id="VYZN01000039">
    <property type="protein sequence ID" value="KAE9532310.1"/>
    <property type="molecule type" value="Genomic_DNA"/>
</dbReference>
<keyword evidence="2" id="KW-1185">Reference proteome</keyword>